<keyword evidence="7" id="KW-0812">Transmembrane</keyword>
<dbReference type="PANTHER" id="PTHR10772">
    <property type="entry name" value="10 KDA HEAT SHOCK PROTEIN"/>
    <property type="match status" value="1"/>
</dbReference>
<evidence type="ECO:0000256" key="7">
    <source>
        <dbReference type="SAM" id="Phobius"/>
    </source>
</evidence>
<evidence type="ECO:0000256" key="4">
    <source>
        <dbReference type="ARBA" id="ARBA00029976"/>
    </source>
</evidence>
<keyword evidence="3 6" id="KW-0143">Chaperone</keyword>
<dbReference type="GO" id="GO:0005759">
    <property type="term" value="C:mitochondrial matrix"/>
    <property type="evidence" value="ECO:0007669"/>
    <property type="project" value="TreeGrafter"/>
</dbReference>
<evidence type="ECO:0000256" key="5">
    <source>
        <dbReference type="ARBA" id="ARBA00031971"/>
    </source>
</evidence>
<dbReference type="GO" id="GO:0044183">
    <property type="term" value="F:protein folding chaperone"/>
    <property type="evidence" value="ECO:0007669"/>
    <property type="project" value="InterPro"/>
</dbReference>
<keyword evidence="9" id="KW-1185">Reference proteome</keyword>
<proteinExistence type="inferred from homology"/>
<dbReference type="InterPro" id="IPR011032">
    <property type="entry name" value="GroES-like_sf"/>
</dbReference>
<dbReference type="GO" id="GO:0051087">
    <property type="term" value="F:protein-folding chaperone binding"/>
    <property type="evidence" value="ECO:0007669"/>
    <property type="project" value="TreeGrafter"/>
</dbReference>
<evidence type="ECO:0000256" key="3">
    <source>
        <dbReference type="ARBA" id="ARBA00023186"/>
    </source>
</evidence>
<protein>
    <recommendedName>
        <fullName evidence="2">10 kDa heat shock protein, mitochondrial</fullName>
    </recommendedName>
    <alternativeName>
        <fullName evidence="4">10 kDa chaperonin</fullName>
    </alternativeName>
    <alternativeName>
        <fullName evidence="5">Chaperonin 10</fullName>
    </alternativeName>
</protein>
<gene>
    <name evidence="8" type="ORF">Mgra_00008433</name>
</gene>
<dbReference type="HAMAP" id="MF_00580">
    <property type="entry name" value="CH10"/>
    <property type="match status" value="1"/>
</dbReference>
<evidence type="ECO:0000256" key="2">
    <source>
        <dbReference type="ARBA" id="ARBA00018842"/>
    </source>
</evidence>
<name>A0A8S9ZFU9_9BILA</name>
<comment type="caution">
    <text evidence="8">The sequence shown here is derived from an EMBL/GenBank/DDBJ whole genome shotgun (WGS) entry which is preliminary data.</text>
</comment>
<dbReference type="SUPFAM" id="SSF50129">
    <property type="entry name" value="GroES-like"/>
    <property type="match status" value="1"/>
</dbReference>
<reference evidence="8" key="1">
    <citation type="journal article" date="2020" name="Ecol. Evol.">
        <title>Genome structure and content of the rice root-knot nematode (Meloidogyne graminicola).</title>
        <authorList>
            <person name="Phan N.T."/>
            <person name="Danchin E.G.J."/>
            <person name="Klopp C."/>
            <person name="Perfus-Barbeoch L."/>
            <person name="Kozlowski D.K."/>
            <person name="Koutsovoulos G.D."/>
            <person name="Lopez-Roques C."/>
            <person name="Bouchez O."/>
            <person name="Zahm M."/>
            <person name="Besnard G."/>
            <person name="Bellafiore S."/>
        </authorList>
    </citation>
    <scope>NUCLEOTIDE SEQUENCE</scope>
    <source>
        <strain evidence="8">VN-18</strain>
    </source>
</reference>
<dbReference type="PRINTS" id="PR00297">
    <property type="entry name" value="CHAPERONIN10"/>
</dbReference>
<dbReference type="PANTHER" id="PTHR10772:SF0">
    <property type="entry name" value="10 KDA HEAT SHOCK PROTEIN, MITOCHONDRIAL"/>
    <property type="match status" value="1"/>
</dbReference>
<dbReference type="FunFam" id="2.30.33.40:FF:000002">
    <property type="entry name" value="10 kDa chaperonin, mitochondrial"/>
    <property type="match status" value="1"/>
</dbReference>
<dbReference type="InterPro" id="IPR020818">
    <property type="entry name" value="Chaperonin_GroES"/>
</dbReference>
<dbReference type="GO" id="GO:0051082">
    <property type="term" value="F:unfolded protein binding"/>
    <property type="evidence" value="ECO:0007669"/>
    <property type="project" value="TreeGrafter"/>
</dbReference>
<dbReference type="Gene3D" id="2.30.33.40">
    <property type="entry name" value="GroES chaperonin"/>
    <property type="match status" value="1"/>
</dbReference>
<comment type="similarity">
    <text evidence="1 6">Belongs to the GroES chaperonin family.</text>
</comment>
<dbReference type="CDD" id="cd00320">
    <property type="entry name" value="cpn10"/>
    <property type="match status" value="1"/>
</dbReference>
<keyword evidence="7" id="KW-0472">Membrane</keyword>
<organism evidence="8 9">
    <name type="scientific">Meloidogyne graminicola</name>
    <dbReference type="NCBI Taxonomy" id="189291"/>
    <lineage>
        <taxon>Eukaryota</taxon>
        <taxon>Metazoa</taxon>
        <taxon>Ecdysozoa</taxon>
        <taxon>Nematoda</taxon>
        <taxon>Chromadorea</taxon>
        <taxon>Rhabditida</taxon>
        <taxon>Tylenchina</taxon>
        <taxon>Tylenchomorpha</taxon>
        <taxon>Tylenchoidea</taxon>
        <taxon>Meloidogynidae</taxon>
        <taxon>Meloidogyninae</taxon>
        <taxon>Meloidogyne</taxon>
    </lineage>
</organism>
<dbReference type="AlphaFoldDB" id="A0A8S9ZFU9"/>
<evidence type="ECO:0000313" key="8">
    <source>
        <dbReference type="EMBL" id="KAF7632180.1"/>
    </source>
</evidence>
<dbReference type="Pfam" id="PF00166">
    <property type="entry name" value="Cpn10"/>
    <property type="match status" value="1"/>
</dbReference>
<evidence type="ECO:0000313" key="9">
    <source>
        <dbReference type="Proteomes" id="UP000605970"/>
    </source>
</evidence>
<feature type="transmembrane region" description="Helical" evidence="7">
    <location>
        <begin position="6"/>
        <end position="27"/>
    </location>
</feature>
<evidence type="ECO:0000256" key="1">
    <source>
        <dbReference type="ARBA" id="ARBA00006975"/>
    </source>
</evidence>
<dbReference type="OrthoDB" id="184876at2759"/>
<dbReference type="SMART" id="SM00883">
    <property type="entry name" value="Cpn10"/>
    <property type="match status" value="1"/>
</dbReference>
<dbReference type="GO" id="GO:0046872">
    <property type="term" value="F:metal ion binding"/>
    <property type="evidence" value="ECO:0007669"/>
    <property type="project" value="TreeGrafter"/>
</dbReference>
<dbReference type="EMBL" id="JABEBT010000110">
    <property type="protein sequence ID" value="KAF7632180.1"/>
    <property type="molecule type" value="Genomic_DNA"/>
</dbReference>
<evidence type="ECO:0000256" key="6">
    <source>
        <dbReference type="RuleBase" id="RU003479"/>
    </source>
</evidence>
<dbReference type="GO" id="GO:0005524">
    <property type="term" value="F:ATP binding"/>
    <property type="evidence" value="ECO:0007669"/>
    <property type="project" value="InterPro"/>
</dbReference>
<sequence>MFEEKSNFISNCINFFFYFNMVLLSLARKTAAIKSFKPFFDRILVERLAPETKTKGGIMIPEKAQGKVLEGTIVAVGPGYRTEEGKILPMQLNVGDKVLLPEYGGNKVILDDKEYHIFRESDIMGKFE</sequence>
<accession>A0A8S9ZFU9</accession>
<dbReference type="InterPro" id="IPR037124">
    <property type="entry name" value="Chaperonin_GroES_sf"/>
</dbReference>
<dbReference type="Proteomes" id="UP000605970">
    <property type="component" value="Unassembled WGS sequence"/>
</dbReference>
<keyword evidence="7" id="KW-1133">Transmembrane helix</keyword>